<evidence type="ECO:0000313" key="1">
    <source>
        <dbReference type="EMBL" id="KAI7805241.1"/>
    </source>
</evidence>
<dbReference type="AlphaFoldDB" id="A0A9W8C0Q1"/>
<reference evidence="1" key="1">
    <citation type="submission" date="2021-02" db="EMBL/GenBank/DDBJ databases">
        <title>Comparative genomics reveals that relaxation of natural selection precedes convergent phenotypic evolution of cavefish.</title>
        <authorList>
            <person name="Peng Z."/>
        </authorList>
    </citation>
    <scope>NUCLEOTIDE SEQUENCE</scope>
    <source>
        <tissue evidence="1">Muscle</tissue>
    </source>
</reference>
<organism evidence="1 2">
    <name type="scientific">Triplophysa rosa</name>
    <name type="common">Cave loach</name>
    <dbReference type="NCBI Taxonomy" id="992332"/>
    <lineage>
        <taxon>Eukaryota</taxon>
        <taxon>Metazoa</taxon>
        <taxon>Chordata</taxon>
        <taxon>Craniata</taxon>
        <taxon>Vertebrata</taxon>
        <taxon>Euteleostomi</taxon>
        <taxon>Actinopterygii</taxon>
        <taxon>Neopterygii</taxon>
        <taxon>Teleostei</taxon>
        <taxon>Ostariophysi</taxon>
        <taxon>Cypriniformes</taxon>
        <taxon>Nemacheilidae</taxon>
        <taxon>Triplophysa</taxon>
    </lineage>
</organism>
<sequence>MALIVINECANLLDGRATDRHITERLPDRFQLALISSGCHAKQSKPADIEQTITDYNASAKYSGCWESSVAGPPWRQEPMDWACVWSSGTGRRALMMPRRTAELHTMARQQCSMGQTQRERPVNAVYGCTADHLSSSQLHTNVEMSCKTESIF</sequence>
<dbReference type="EMBL" id="JAFHDT010000009">
    <property type="protein sequence ID" value="KAI7805241.1"/>
    <property type="molecule type" value="Genomic_DNA"/>
</dbReference>
<name>A0A9W8C0Q1_TRIRA</name>
<proteinExistence type="predicted"/>
<comment type="caution">
    <text evidence="1">The sequence shown here is derived from an EMBL/GenBank/DDBJ whole genome shotgun (WGS) entry which is preliminary data.</text>
</comment>
<keyword evidence="2" id="KW-1185">Reference proteome</keyword>
<evidence type="ECO:0000313" key="2">
    <source>
        <dbReference type="Proteomes" id="UP001059041"/>
    </source>
</evidence>
<accession>A0A9W8C0Q1</accession>
<protein>
    <submittedName>
        <fullName evidence="1">Uncharacterized protein</fullName>
    </submittedName>
</protein>
<gene>
    <name evidence="1" type="ORF">IRJ41_002700</name>
</gene>
<dbReference type="Proteomes" id="UP001059041">
    <property type="component" value="Linkage Group LG9"/>
</dbReference>